<evidence type="ECO:0000256" key="3">
    <source>
        <dbReference type="ARBA" id="ARBA00023015"/>
    </source>
</evidence>
<dbReference type="GO" id="GO:0006355">
    <property type="term" value="P:regulation of DNA-templated transcription"/>
    <property type="evidence" value="ECO:0007669"/>
    <property type="project" value="InterPro"/>
</dbReference>
<accession>A0A3P7S2P1</accession>
<gene>
    <name evidence="10" type="ORF">PATL70BA_1154</name>
</gene>
<name>A0A3P7S2P1_9FIRM</name>
<evidence type="ECO:0000256" key="7">
    <source>
        <dbReference type="PROSITE-ProRule" id="PRU00169"/>
    </source>
</evidence>
<sequence length="222" mass="24932">MIKVLIVDDQEIIRESLELMLNSVNNIEVIGTAPDGRDAITFVEKDKPDVILMDIRMPIMNGIESMKVIKANYPNIKVIILTTFDDDEYIFESLKHGANGFLLKGVSIKILAKSVELVHQEDAMMDTKARSKVLSLFSQIAKRNYLLKKNNHEDLLTNHELKIIQAVGQGLSDEEIASELKVTLGIVHHDISSVLKKLDLGDPTQIAIFAIQSSIMLRRIEN</sequence>
<dbReference type="InterPro" id="IPR039420">
    <property type="entry name" value="WalR-like"/>
</dbReference>
<keyword evidence="5" id="KW-0804">Transcription</keyword>
<dbReference type="Gene3D" id="3.40.50.2300">
    <property type="match status" value="1"/>
</dbReference>
<dbReference type="PANTHER" id="PTHR43214">
    <property type="entry name" value="TWO-COMPONENT RESPONSE REGULATOR"/>
    <property type="match status" value="1"/>
</dbReference>
<dbReference type="KEGG" id="cbar:PATL70BA_1154"/>
<protein>
    <recommendedName>
        <fullName evidence="1">Stage 0 sporulation protein A homolog</fullName>
    </recommendedName>
</protein>
<dbReference type="SMART" id="SM00448">
    <property type="entry name" value="REC"/>
    <property type="match status" value="1"/>
</dbReference>
<dbReference type="AlphaFoldDB" id="A0A3P7S2P1"/>
<keyword evidence="4 10" id="KW-0238">DNA-binding</keyword>
<dbReference type="EMBL" id="LR130778">
    <property type="protein sequence ID" value="VDN47029.1"/>
    <property type="molecule type" value="Genomic_DNA"/>
</dbReference>
<dbReference type="InterPro" id="IPR000792">
    <property type="entry name" value="Tscrpt_reg_LuxR_C"/>
</dbReference>
<evidence type="ECO:0000256" key="5">
    <source>
        <dbReference type="ARBA" id="ARBA00023163"/>
    </source>
</evidence>
<dbReference type="PROSITE" id="PS50043">
    <property type="entry name" value="HTH_LUXR_2"/>
    <property type="match status" value="1"/>
</dbReference>
<dbReference type="InterPro" id="IPR058245">
    <property type="entry name" value="NreC/VraR/RcsB-like_REC"/>
</dbReference>
<organism evidence="10 11">
    <name type="scientific">Petrocella atlantisensis</name>
    <dbReference type="NCBI Taxonomy" id="2173034"/>
    <lineage>
        <taxon>Bacteria</taxon>
        <taxon>Bacillati</taxon>
        <taxon>Bacillota</taxon>
        <taxon>Clostridia</taxon>
        <taxon>Lachnospirales</taxon>
        <taxon>Vallitaleaceae</taxon>
        <taxon>Petrocella</taxon>
    </lineage>
</organism>
<dbReference type="InterPro" id="IPR001789">
    <property type="entry name" value="Sig_transdc_resp-reg_receiver"/>
</dbReference>
<dbReference type="Proteomes" id="UP000279029">
    <property type="component" value="Chromosome"/>
</dbReference>
<keyword evidence="3" id="KW-0805">Transcription regulation</keyword>
<feature type="domain" description="HTH luxR-type" evidence="8">
    <location>
        <begin position="149"/>
        <end position="214"/>
    </location>
</feature>
<dbReference type="SUPFAM" id="SSF46894">
    <property type="entry name" value="C-terminal effector domain of the bipartite response regulators"/>
    <property type="match status" value="1"/>
</dbReference>
<dbReference type="GO" id="GO:0000160">
    <property type="term" value="P:phosphorelay signal transduction system"/>
    <property type="evidence" value="ECO:0007669"/>
    <property type="project" value="InterPro"/>
</dbReference>
<feature type="modified residue" description="4-aspartylphosphate" evidence="7">
    <location>
        <position position="54"/>
    </location>
</feature>
<dbReference type="InterPro" id="IPR016032">
    <property type="entry name" value="Sig_transdc_resp-reg_C-effctor"/>
</dbReference>
<dbReference type="OrthoDB" id="9779069at2"/>
<dbReference type="Pfam" id="PF00196">
    <property type="entry name" value="GerE"/>
    <property type="match status" value="1"/>
</dbReference>
<evidence type="ECO:0000313" key="10">
    <source>
        <dbReference type="EMBL" id="VDN47029.1"/>
    </source>
</evidence>
<reference evidence="10 11" key="1">
    <citation type="submission" date="2018-09" db="EMBL/GenBank/DDBJ databases">
        <authorList>
            <person name="Postec A."/>
        </authorList>
    </citation>
    <scope>NUCLEOTIDE SEQUENCE [LARGE SCALE GENOMIC DNA]</scope>
    <source>
        <strain evidence="10">70B-A</strain>
    </source>
</reference>
<evidence type="ECO:0000259" key="9">
    <source>
        <dbReference type="PROSITE" id="PS50110"/>
    </source>
</evidence>
<keyword evidence="11" id="KW-1185">Reference proteome</keyword>
<comment type="function">
    <text evidence="6">May play the central regulatory role in sporulation. It may be an element of the effector pathway responsible for the activation of sporulation genes in response to nutritional stress. Spo0A may act in concert with spo0H (a sigma factor) to control the expression of some genes that are critical to the sporulation process.</text>
</comment>
<dbReference type="SUPFAM" id="SSF52172">
    <property type="entry name" value="CheY-like"/>
    <property type="match status" value="1"/>
</dbReference>
<proteinExistence type="predicted"/>
<dbReference type="PANTHER" id="PTHR43214:SF40">
    <property type="entry name" value="TRANSCRIPTIONAL REGULATORY PROTEIN LNRK"/>
    <property type="match status" value="1"/>
</dbReference>
<evidence type="ECO:0000259" key="8">
    <source>
        <dbReference type="PROSITE" id="PS50043"/>
    </source>
</evidence>
<dbReference type="PROSITE" id="PS50110">
    <property type="entry name" value="RESPONSE_REGULATORY"/>
    <property type="match status" value="1"/>
</dbReference>
<evidence type="ECO:0000256" key="2">
    <source>
        <dbReference type="ARBA" id="ARBA00022553"/>
    </source>
</evidence>
<dbReference type="Pfam" id="PF00072">
    <property type="entry name" value="Response_reg"/>
    <property type="match status" value="1"/>
</dbReference>
<dbReference type="RefSeq" id="WP_125136433.1">
    <property type="nucleotide sequence ID" value="NZ_LR130778.1"/>
</dbReference>
<evidence type="ECO:0000256" key="6">
    <source>
        <dbReference type="ARBA" id="ARBA00024867"/>
    </source>
</evidence>
<dbReference type="SMART" id="SM00421">
    <property type="entry name" value="HTH_LUXR"/>
    <property type="match status" value="1"/>
</dbReference>
<keyword evidence="2 7" id="KW-0597">Phosphoprotein</keyword>
<dbReference type="InterPro" id="IPR011006">
    <property type="entry name" value="CheY-like_superfamily"/>
</dbReference>
<dbReference type="CDD" id="cd17535">
    <property type="entry name" value="REC_NarL-like"/>
    <property type="match status" value="1"/>
</dbReference>
<feature type="domain" description="Response regulatory" evidence="9">
    <location>
        <begin position="3"/>
        <end position="119"/>
    </location>
</feature>
<evidence type="ECO:0000256" key="4">
    <source>
        <dbReference type="ARBA" id="ARBA00023125"/>
    </source>
</evidence>
<evidence type="ECO:0000313" key="11">
    <source>
        <dbReference type="Proteomes" id="UP000279029"/>
    </source>
</evidence>
<evidence type="ECO:0000256" key="1">
    <source>
        <dbReference type="ARBA" id="ARBA00018672"/>
    </source>
</evidence>
<dbReference type="GO" id="GO:0003677">
    <property type="term" value="F:DNA binding"/>
    <property type="evidence" value="ECO:0007669"/>
    <property type="project" value="UniProtKB-KW"/>
</dbReference>